<gene>
    <name evidence="2" type="ORF">AVDCRST_MAG88-4560</name>
</gene>
<feature type="non-terminal residue" evidence="2">
    <location>
        <position position="1"/>
    </location>
</feature>
<feature type="compositionally biased region" description="Basic and acidic residues" evidence="1">
    <location>
        <begin position="24"/>
        <end position="39"/>
    </location>
</feature>
<evidence type="ECO:0000256" key="1">
    <source>
        <dbReference type="SAM" id="MobiDB-lite"/>
    </source>
</evidence>
<accession>A0A6J4VV71</accession>
<sequence length="110" mass="11572">GRRPGGRRTRALGRPQLPLPPPHRAPDRHAAARRDDRPGLRPVGPCAPPLLRPGALPPRRPGTGGASRHRGGDARARLPAAGATGQGSQPGRAGRLYRLPGPGGRRRARL</sequence>
<feature type="compositionally biased region" description="Pro residues" evidence="1">
    <location>
        <begin position="45"/>
        <end position="60"/>
    </location>
</feature>
<name>A0A6J4VV71_9BACT</name>
<proteinExistence type="predicted"/>
<protein>
    <submittedName>
        <fullName evidence="2">Uncharacterized protein</fullName>
    </submittedName>
</protein>
<feature type="region of interest" description="Disordered" evidence="1">
    <location>
        <begin position="1"/>
        <end position="110"/>
    </location>
</feature>
<feature type="non-terminal residue" evidence="2">
    <location>
        <position position="110"/>
    </location>
</feature>
<evidence type="ECO:0000313" key="2">
    <source>
        <dbReference type="EMBL" id="CAA9589364.1"/>
    </source>
</evidence>
<organism evidence="2">
    <name type="scientific">uncultured Thermomicrobiales bacterium</name>
    <dbReference type="NCBI Taxonomy" id="1645740"/>
    <lineage>
        <taxon>Bacteria</taxon>
        <taxon>Pseudomonadati</taxon>
        <taxon>Thermomicrobiota</taxon>
        <taxon>Thermomicrobia</taxon>
        <taxon>Thermomicrobiales</taxon>
        <taxon>environmental samples</taxon>
    </lineage>
</organism>
<dbReference type="EMBL" id="CADCWM010001171">
    <property type="protein sequence ID" value="CAA9589364.1"/>
    <property type="molecule type" value="Genomic_DNA"/>
</dbReference>
<feature type="compositionally biased region" description="Low complexity" evidence="1">
    <location>
        <begin position="90"/>
        <end position="100"/>
    </location>
</feature>
<feature type="compositionally biased region" description="Basic residues" evidence="1">
    <location>
        <begin position="1"/>
        <end position="11"/>
    </location>
</feature>
<dbReference type="AlphaFoldDB" id="A0A6J4VV71"/>
<reference evidence="2" key="1">
    <citation type="submission" date="2020-02" db="EMBL/GenBank/DDBJ databases">
        <authorList>
            <person name="Meier V. D."/>
        </authorList>
    </citation>
    <scope>NUCLEOTIDE SEQUENCE</scope>
    <source>
        <strain evidence="2">AVDCRST_MAG88</strain>
    </source>
</reference>